<comment type="similarity">
    <text evidence="1">Belongs to the ATP-dependent AMP-binding enzyme family.</text>
</comment>
<sequence length="535" mass="58121">MRHEKHLAPREANFRPLTPLDFLERSVSVYPDRPAVIWHDQRSSYREFGDLVGRFAAMLRRKGISRGDTVSIMAPNRPEMLAAHYAAPMVGAVLNTINNRLDADTVNYILKHSESRILIVDPSCADVARQATAGLNVALVHLDDGAGSGEAESFGALTGDETPDPITSSAVADEWQPICLNYTSGTTGRPKGVVYHHRGAHLNALGNVLSLGLTTSSVYLWTLPMFHCNGWCHTWAVTAAGGTHVCLDKVEPSPIFRAIETHGVTHLSCAPVVLYMLLNHPDRSLRDPARRVLLATGGASPTSALIRQLDVLGFDLVHLYGLTESFGPATLCALRDDWELTSDEDKAHVLARQGVRHITANRVRVVDQQGNEVPRDGATVGEIVLQGNTLMAGYYGDVTATETAFSGGGFHTGDLAVCHPDGYIEIKDRSKDIIISGGENISSLEVESVLHQHPAVLLAAVVAVPDEKWGETPCAVIELKDGMTATPEELTAFCRARLAGFKVPRRFVFEPIPKTATGKVQKFQLRAELRASNRS</sequence>
<dbReference type="InterPro" id="IPR000873">
    <property type="entry name" value="AMP-dep_synth/lig_dom"/>
</dbReference>
<evidence type="ECO:0000313" key="7">
    <source>
        <dbReference type="EMBL" id="MFC1458621.1"/>
    </source>
</evidence>
<keyword evidence="4" id="KW-0443">Lipid metabolism</keyword>
<evidence type="ECO:0000256" key="3">
    <source>
        <dbReference type="ARBA" id="ARBA00022832"/>
    </source>
</evidence>
<evidence type="ECO:0000259" key="6">
    <source>
        <dbReference type="Pfam" id="PF13193"/>
    </source>
</evidence>
<reference evidence="7 8" key="1">
    <citation type="submission" date="2024-09" db="EMBL/GenBank/DDBJ databases">
        <title>Nodulacao em especies de Leguminosae Basais da Amazonia e Caracterizacao dos Rizobios e Bacterias Associadas aos Nodulos.</title>
        <authorList>
            <person name="Jambeiro I.C.A."/>
            <person name="Lopes I.S."/>
            <person name="Aguiar E.R.G.R."/>
            <person name="Santos A.F.J."/>
            <person name="Dos Santos J.M.F."/>
            <person name="Gross E."/>
        </authorList>
    </citation>
    <scope>NUCLEOTIDE SEQUENCE [LARGE SCALE GENOMIC DNA]</scope>
    <source>
        <strain evidence="7 8">BRUESC1165</strain>
    </source>
</reference>
<keyword evidence="3" id="KW-0276">Fatty acid metabolism</keyword>
<keyword evidence="8" id="KW-1185">Reference proteome</keyword>
<dbReference type="PROSITE" id="PS00455">
    <property type="entry name" value="AMP_BINDING"/>
    <property type="match status" value="1"/>
</dbReference>
<dbReference type="EMBL" id="JBHOMY010000058">
    <property type="protein sequence ID" value="MFC1458621.1"/>
    <property type="molecule type" value="Genomic_DNA"/>
</dbReference>
<gene>
    <name evidence="7" type="ORF">ACETIH_18320</name>
</gene>
<evidence type="ECO:0000256" key="2">
    <source>
        <dbReference type="ARBA" id="ARBA00022598"/>
    </source>
</evidence>
<protein>
    <submittedName>
        <fullName evidence="7">AMP-binding protein</fullName>
    </submittedName>
</protein>
<dbReference type="Proteomes" id="UP001593940">
    <property type="component" value="Unassembled WGS sequence"/>
</dbReference>
<evidence type="ECO:0000256" key="1">
    <source>
        <dbReference type="ARBA" id="ARBA00006432"/>
    </source>
</evidence>
<comment type="caution">
    <text evidence="7">The sequence shown here is derived from an EMBL/GenBank/DDBJ whole genome shotgun (WGS) entry which is preliminary data.</text>
</comment>
<dbReference type="PANTHER" id="PTHR43859:SF4">
    <property type="entry name" value="BUTANOATE--COA LIGASE AAE1-RELATED"/>
    <property type="match status" value="1"/>
</dbReference>
<dbReference type="InterPro" id="IPR020845">
    <property type="entry name" value="AMP-binding_CS"/>
</dbReference>
<organism evidence="7 8">
    <name type="scientific">Microvirga arabica</name>
    <dbReference type="NCBI Taxonomy" id="1128671"/>
    <lineage>
        <taxon>Bacteria</taxon>
        <taxon>Pseudomonadati</taxon>
        <taxon>Pseudomonadota</taxon>
        <taxon>Alphaproteobacteria</taxon>
        <taxon>Hyphomicrobiales</taxon>
        <taxon>Methylobacteriaceae</taxon>
        <taxon>Microvirga</taxon>
    </lineage>
</organism>
<accession>A0ABV6YBH7</accession>
<dbReference type="SUPFAM" id="SSF56801">
    <property type="entry name" value="Acetyl-CoA synthetase-like"/>
    <property type="match status" value="1"/>
</dbReference>
<dbReference type="Pfam" id="PF13193">
    <property type="entry name" value="AMP-binding_C"/>
    <property type="match status" value="1"/>
</dbReference>
<evidence type="ECO:0000259" key="5">
    <source>
        <dbReference type="Pfam" id="PF00501"/>
    </source>
</evidence>
<name>A0ABV6YBH7_9HYPH</name>
<dbReference type="InterPro" id="IPR025110">
    <property type="entry name" value="AMP-bd_C"/>
</dbReference>
<evidence type="ECO:0000256" key="4">
    <source>
        <dbReference type="ARBA" id="ARBA00023098"/>
    </source>
</evidence>
<proteinExistence type="inferred from homology"/>
<dbReference type="NCBIfam" id="NF006020">
    <property type="entry name" value="PRK08162.1"/>
    <property type="match status" value="1"/>
</dbReference>
<evidence type="ECO:0000313" key="8">
    <source>
        <dbReference type="Proteomes" id="UP001593940"/>
    </source>
</evidence>
<feature type="domain" description="AMP-binding enzyme C-terminal" evidence="6">
    <location>
        <begin position="445"/>
        <end position="519"/>
    </location>
</feature>
<dbReference type="CDD" id="cd12118">
    <property type="entry name" value="ttLC_FACS_AEE21_like"/>
    <property type="match status" value="1"/>
</dbReference>
<dbReference type="Pfam" id="PF00501">
    <property type="entry name" value="AMP-binding"/>
    <property type="match status" value="1"/>
</dbReference>
<keyword evidence="2" id="KW-0436">Ligase</keyword>
<dbReference type="PANTHER" id="PTHR43859">
    <property type="entry name" value="ACYL-ACTIVATING ENZYME"/>
    <property type="match status" value="1"/>
</dbReference>
<dbReference type="InterPro" id="IPR045851">
    <property type="entry name" value="AMP-bd_C_sf"/>
</dbReference>
<dbReference type="InterPro" id="IPR042099">
    <property type="entry name" value="ANL_N_sf"/>
</dbReference>
<feature type="domain" description="AMP-dependent synthetase/ligase" evidence="5">
    <location>
        <begin position="23"/>
        <end position="395"/>
    </location>
</feature>
<dbReference type="RefSeq" id="WP_377030528.1">
    <property type="nucleotide sequence ID" value="NZ_JBHOMY010000058.1"/>
</dbReference>
<dbReference type="Gene3D" id="3.30.300.30">
    <property type="match status" value="1"/>
</dbReference>
<dbReference type="Gene3D" id="3.40.50.12780">
    <property type="entry name" value="N-terminal domain of ligase-like"/>
    <property type="match status" value="1"/>
</dbReference>